<dbReference type="Proteomes" id="UP001732700">
    <property type="component" value="Chromosome 5C"/>
</dbReference>
<name>A0ACD5XYB7_AVESA</name>
<evidence type="ECO:0000313" key="2">
    <source>
        <dbReference type="Proteomes" id="UP001732700"/>
    </source>
</evidence>
<dbReference type="EnsemblPlants" id="AVESA.00010b.r2.5CG0871110.1">
    <property type="protein sequence ID" value="AVESA.00010b.r2.5CG0871110.1.CDS"/>
    <property type="gene ID" value="AVESA.00010b.r2.5CG0871110"/>
</dbReference>
<proteinExistence type="predicted"/>
<evidence type="ECO:0000313" key="1">
    <source>
        <dbReference type="EnsemblPlants" id="AVESA.00010b.r2.5CG0871110.1.CDS"/>
    </source>
</evidence>
<keyword evidence="2" id="KW-1185">Reference proteome</keyword>
<organism evidence="1 2">
    <name type="scientific">Avena sativa</name>
    <name type="common">Oat</name>
    <dbReference type="NCBI Taxonomy" id="4498"/>
    <lineage>
        <taxon>Eukaryota</taxon>
        <taxon>Viridiplantae</taxon>
        <taxon>Streptophyta</taxon>
        <taxon>Embryophyta</taxon>
        <taxon>Tracheophyta</taxon>
        <taxon>Spermatophyta</taxon>
        <taxon>Magnoliopsida</taxon>
        <taxon>Liliopsida</taxon>
        <taxon>Poales</taxon>
        <taxon>Poaceae</taxon>
        <taxon>BOP clade</taxon>
        <taxon>Pooideae</taxon>
        <taxon>Poodae</taxon>
        <taxon>Poeae</taxon>
        <taxon>Poeae Chloroplast Group 1 (Aveneae type)</taxon>
        <taxon>Aveninae</taxon>
        <taxon>Avena</taxon>
    </lineage>
</organism>
<protein>
    <submittedName>
        <fullName evidence="1">Uncharacterized protein</fullName>
    </submittedName>
</protein>
<reference evidence="1" key="2">
    <citation type="submission" date="2025-09" db="UniProtKB">
        <authorList>
            <consortium name="EnsemblPlants"/>
        </authorList>
    </citation>
    <scope>IDENTIFICATION</scope>
</reference>
<reference evidence="1" key="1">
    <citation type="submission" date="2021-05" db="EMBL/GenBank/DDBJ databases">
        <authorList>
            <person name="Scholz U."/>
            <person name="Mascher M."/>
            <person name="Fiebig A."/>
        </authorList>
    </citation>
    <scope>NUCLEOTIDE SEQUENCE [LARGE SCALE GENOMIC DNA]</scope>
</reference>
<sequence>MMLAGDGDVRPYDYVMKADDDTYIRLDALAETLRRAPREDMYYGVGLPFMDSQSPPFMLGMGYLVLSWDLVQWIATSDMVRSQVKGVEDVTTGNWLNKGNKAKNRVNIYPRMYDYKSAQPKDFLNDTIGVHQLKEGISWAHTLEHFNAIHFDPSSRAQQPLPS</sequence>
<accession>A0ACD5XYB7</accession>